<reference evidence="2" key="5">
    <citation type="journal article" date="2021" name="G3 (Bethesda)">
        <title>Aegilops tauschii genome assembly Aet v5.0 features greater sequence contiguity and improved annotation.</title>
        <authorList>
            <person name="Wang L."/>
            <person name="Zhu T."/>
            <person name="Rodriguez J.C."/>
            <person name="Deal K.R."/>
            <person name="Dubcovsky J."/>
            <person name="McGuire P.E."/>
            <person name="Lux T."/>
            <person name="Spannagl M."/>
            <person name="Mayer K.F.X."/>
            <person name="Baldrich P."/>
            <person name="Meyers B.C."/>
            <person name="Huo N."/>
            <person name="Gu Y.Q."/>
            <person name="Zhou H."/>
            <person name="Devos K.M."/>
            <person name="Bennetzen J.L."/>
            <person name="Unver T."/>
            <person name="Budak H."/>
            <person name="Gulick P.J."/>
            <person name="Galiba G."/>
            <person name="Kalapos B."/>
            <person name="Nelson D.R."/>
            <person name="Li P."/>
            <person name="You F.M."/>
            <person name="Luo M.C."/>
            <person name="Dvorak J."/>
        </authorList>
    </citation>
    <scope>NUCLEOTIDE SEQUENCE [LARGE SCALE GENOMIC DNA]</scope>
    <source>
        <strain evidence="2">cv. AL8/78</strain>
    </source>
</reference>
<dbReference type="Gramene" id="AET6Gv20785400.2">
    <property type="protein sequence ID" value="AET6Gv20785400.2"/>
    <property type="gene ID" value="AET6Gv20785400"/>
</dbReference>
<keyword evidence="1" id="KW-0732">Signal</keyword>
<evidence type="ECO:0000256" key="1">
    <source>
        <dbReference type="SAM" id="SignalP"/>
    </source>
</evidence>
<reference evidence="3" key="2">
    <citation type="journal article" date="2017" name="Nat. Plants">
        <title>The Aegilops tauschii genome reveals multiple impacts of transposons.</title>
        <authorList>
            <person name="Zhao G."/>
            <person name="Zou C."/>
            <person name="Li K."/>
            <person name="Wang K."/>
            <person name="Li T."/>
            <person name="Gao L."/>
            <person name="Zhang X."/>
            <person name="Wang H."/>
            <person name="Yang Z."/>
            <person name="Liu X."/>
            <person name="Jiang W."/>
            <person name="Mao L."/>
            <person name="Kong X."/>
            <person name="Jiao Y."/>
            <person name="Jia J."/>
        </authorList>
    </citation>
    <scope>NUCLEOTIDE SEQUENCE [LARGE SCALE GENOMIC DNA]</scope>
    <source>
        <strain evidence="3">cv. AL8/78</strain>
    </source>
</reference>
<reference evidence="3" key="1">
    <citation type="journal article" date="2014" name="Science">
        <title>Ancient hybridizations among the ancestral genomes of bread wheat.</title>
        <authorList>
            <consortium name="International Wheat Genome Sequencing Consortium,"/>
            <person name="Marcussen T."/>
            <person name="Sandve S.R."/>
            <person name="Heier L."/>
            <person name="Spannagl M."/>
            <person name="Pfeifer M."/>
            <person name="Jakobsen K.S."/>
            <person name="Wulff B.B."/>
            <person name="Steuernagel B."/>
            <person name="Mayer K.F."/>
            <person name="Olsen O.A."/>
        </authorList>
    </citation>
    <scope>NUCLEOTIDE SEQUENCE [LARGE SCALE GENOMIC DNA]</scope>
    <source>
        <strain evidence="3">cv. AL8/78</strain>
    </source>
</reference>
<proteinExistence type="predicted"/>
<accession>A0A453PMT0</accession>
<sequence length="76" mass="7892">MGRGSPRWAALLLLLLLLAAAGRSSAHPGACPVPAAAEAVLGPPRTCSPLDRRPGDPVGVIEVSYPDAFDKIYRGE</sequence>
<reference evidence="2" key="3">
    <citation type="journal article" date="2017" name="Nature">
        <title>Genome sequence of the progenitor of the wheat D genome Aegilops tauschii.</title>
        <authorList>
            <person name="Luo M.C."/>
            <person name="Gu Y.Q."/>
            <person name="Puiu D."/>
            <person name="Wang H."/>
            <person name="Twardziok S.O."/>
            <person name="Deal K.R."/>
            <person name="Huo N."/>
            <person name="Zhu T."/>
            <person name="Wang L."/>
            <person name="Wang Y."/>
            <person name="McGuire P.E."/>
            <person name="Liu S."/>
            <person name="Long H."/>
            <person name="Ramasamy R.K."/>
            <person name="Rodriguez J.C."/>
            <person name="Van S.L."/>
            <person name="Yuan L."/>
            <person name="Wang Z."/>
            <person name="Xia Z."/>
            <person name="Xiao L."/>
            <person name="Anderson O.D."/>
            <person name="Ouyang S."/>
            <person name="Liang Y."/>
            <person name="Zimin A.V."/>
            <person name="Pertea G."/>
            <person name="Qi P."/>
            <person name="Bennetzen J.L."/>
            <person name="Dai X."/>
            <person name="Dawson M.W."/>
            <person name="Muller H.G."/>
            <person name="Kugler K."/>
            <person name="Rivarola-Duarte L."/>
            <person name="Spannagl M."/>
            <person name="Mayer K.F.X."/>
            <person name="Lu F.H."/>
            <person name="Bevan M.W."/>
            <person name="Leroy P."/>
            <person name="Li P."/>
            <person name="You F.M."/>
            <person name="Sun Q."/>
            <person name="Liu Z."/>
            <person name="Lyons E."/>
            <person name="Wicker T."/>
            <person name="Salzberg S.L."/>
            <person name="Devos K.M."/>
            <person name="Dvorak J."/>
        </authorList>
    </citation>
    <scope>NUCLEOTIDE SEQUENCE [LARGE SCALE GENOMIC DNA]</scope>
    <source>
        <strain evidence="2">cv. AL8/78</strain>
    </source>
</reference>
<evidence type="ECO:0008006" key="4">
    <source>
        <dbReference type="Google" id="ProtNLM"/>
    </source>
</evidence>
<dbReference type="AlphaFoldDB" id="A0A453PMT0"/>
<name>A0A453PMT0_AEGTS</name>
<feature type="signal peptide" evidence="1">
    <location>
        <begin position="1"/>
        <end position="26"/>
    </location>
</feature>
<keyword evidence="3" id="KW-1185">Reference proteome</keyword>
<dbReference type="EnsemblPlants" id="AET6Gv20785400.2">
    <property type="protein sequence ID" value="AET6Gv20785400.2"/>
    <property type="gene ID" value="AET6Gv20785400"/>
</dbReference>
<organism evidence="2 3">
    <name type="scientific">Aegilops tauschii subsp. strangulata</name>
    <name type="common">Goatgrass</name>
    <dbReference type="NCBI Taxonomy" id="200361"/>
    <lineage>
        <taxon>Eukaryota</taxon>
        <taxon>Viridiplantae</taxon>
        <taxon>Streptophyta</taxon>
        <taxon>Embryophyta</taxon>
        <taxon>Tracheophyta</taxon>
        <taxon>Spermatophyta</taxon>
        <taxon>Magnoliopsida</taxon>
        <taxon>Liliopsida</taxon>
        <taxon>Poales</taxon>
        <taxon>Poaceae</taxon>
        <taxon>BOP clade</taxon>
        <taxon>Pooideae</taxon>
        <taxon>Triticodae</taxon>
        <taxon>Triticeae</taxon>
        <taxon>Triticinae</taxon>
        <taxon>Aegilops</taxon>
    </lineage>
</organism>
<evidence type="ECO:0000313" key="2">
    <source>
        <dbReference type="EnsemblPlants" id="AET6Gv20785400.2"/>
    </source>
</evidence>
<evidence type="ECO:0000313" key="3">
    <source>
        <dbReference type="Proteomes" id="UP000015105"/>
    </source>
</evidence>
<reference evidence="2" key="4">
    <citation type="submission" date="2019-03" db="UniProtKB">
        <authorList>
            <consortium name="EnsemblPlants"/>
        </authorList>
    </citation>
    <scope>IDENTIFICATION</scope>
</reference>
<protein>
    <recommendedName>
        <fullName evidence="4">Peptidylprolyl isomerase</fullName>
    </recommendedName>
</protein>
<feature type="chain" id="PRO_5019564742" description="Peptidylprolyl isomerase" evidence="1">
    <location>
        <begin position="27"/>
        <end position="76"/>
    </location>
</feature>
<dbReference type="Proteomes" id="UP000015105">
    <property type="component" value="Chromosome 6D"/>
</dbReference>